<keyword evidence="2" id="KW-1185">Reference proteome</keyword>
<name>K6UP39_PLACD</name>
<feature type="non-terminal residue" evidence="1">
    <location>
        <position position="267"/>
    </location>
</feature>
<dbReference type="Proteomes" id="UP000006319">
    <property type="component" value="Unassembled WGS sequence"/>
</dbReference>
<feature type="non-terminal residue" evidence="1">
    <location>
        <position position="1"/>
    </location>
</feature>
<dbReference type="KEGG" id="pcy:PCYB_008070"/>
<reference evidence="1 2" key="1">
    <citation type="journal article" date="2012" name="Nat. Genet.">
        <title>Plasmodium cynomolgi genome sequences provide insight into Plasmodium vivax and the monkey malaria clade.</title>
        <authorList>
            <person name="Tachibana S."/>
            <person name="Sullivan S.A."/>
            <person name="Kawai S."/>
            <person name="Nakamura S."/>
            <person name="Kim H.R."/>
            <person name="Goto N."/>
            <person name="Arisue N."/>
            <person name="Palacpac N.M.Q."/>
            <person name="Honma H."/>
            <person name="Yagi M."/>
            <person name="Tougan T."/>
            <person name="Katakai Y."/>
            <person name="Kaneko O."/>
            <person name="Mita T."/>
            <person name="Kita K."/>
            <person name="Yasutomi Y."/>
            <person name="Sutton P.L."/>
            <person name="Shakhbatyan R."/>
            <person name="Horii T."/>
            <person name="Yasunaga T."/>
            <person name="Barnwell J.W."/>
            <person name="Escalante A.A."/>
            <person name="Carlton J.M."/>
            <person name="Tanabe K."/>
        </authorList>
    </citation>
    <scope>NUCLEOTIDE SEQUENCE [LARGE SCALE GENOMIC DNA]</scope>
    <source>
        <strain evidence="1 2">B</strain>
    </source>
</reference>
<dbReference type="GeneID" id="14696600"/>
<dbReference type="AlphaFoldDB" id="K6UP39"/>
<evidence type="ECO:0000313" key="1">
    <source>
        <dbReference type="EMBL" id="GAB70058.1"/>
    </source>
</evidence>
<dbReference type="VEuPathDB" id="PlasmoDB:PCYB_008070"/>
<gene>
    <name evidence="1" type="ORF">PCYB_008070</name>
</gene>
<proteinExistence type="predicted"/>
<dbReference type="EMBL" id="DF158665">
    <property type="protein sequence ID" value="GAB70058.1"/>
    <property type="molecule type" value="Genomic_DNA"/>
</dbReference>
<accession>K6UP39</accession>
<evidence type="ECO:0000313" key="2">
    <source>
        <dbReference type="Proteomes" id="UP000006319"/>
    </source>
</evidence>
<protein>
    <submittedName>
        <fullName evidence="1">Uncharacterized protein</fullName>
    </submittedName>
</protein>
<dbReference type="OrthoDB" id="386455at2759"/>
<organism evidence="1 2">
    <name type="scientific">Plasmodium cynomolgi (strain B)</name>
    <dbReference type="NCBI Taxonomy" id="1120755"/>
    <lineage>
        <taxon>Eukaryota</taxon>
        <taxon>Sar</taxon>
        <taxon>Alveolata</taxon>
        <taxon>Apicomplexa</taxon>
        <taxon>Aconoidasida</taxon>
        <taxon>Haemosporida</taxon>
        <taxon>Plasmodiidae</taxon>
        <taxon>Plasmodium</taxon>
        <taxon>Plasmodium (Plasmodium)</taxon>
    </lineage>
</organism>
<sequence>DIWDLYEEFNKTIIDDTRIQTNNFCENIPKNPTDIHENQKVFCKKLIRNLVLCNDNENAKDSIDRCTYLKNWLYFENKKWQLSDTIIQNIFSGPIYLNDGNPIKPCSYISNVKPYDKDKELNDLDVFITNNEILKRIYKEKIESDDCKFKSFISKCIKKYKSEIVEFYHNGQQNNLCDQDIPSYLKLFKRNYSDLSKIRTKNGNIPEINSDNIENFFKCSSIDKEQLVSSTTNTECSTTNTTPTVIGILAGIFSLLGLAYKVGMHLI</sequence>
<dbReference type="RefSeq" id="XP_004228276.1">
    <property type="nucleotide sequence ID" value="XM_004228228.1"/>
</dbReference>